<dbReference type="SUPFAM" id="SSF53756">
    <property type="entry name" value="UDP-Glycosyltransferase/glycogen phosphorylase"/>
    <property type="match status" value="1"/>
</dbReference>
<proteinExistence type="predicted"/>
<dbReference type="KEGG" id="sgj:IAG43_31540"/>
<accession>A0A7H0I2H8</accession>
<dbReference type="EMBL" id="CP060825">
    <property type="protein sequence ID" value="QNP66994.1"/>
    <property type="molecule type" value="Genomic_DNA"/>
</dbReference>
<keyword evidence="2" id="KW-1185">Reference proteome</keyword>
<dbReference type="GO" id="GO:0016740">
    <property type="term" value="F:transferase activity"/>
    <property type="evidence" value="ECO:0007669"/>
    <property type="project" value="UniProtKB-KW"/>
</dbReference>
<gene>
    <name evidence="1" type="ORF">IAG43_31540</name>
</gene>
<organism evidence="1 2">
    <name type="scientific">Streptomyces genisteinicus</name>
    <dbReference type="NCBI Taxonomy" id="2768068"/>
    <lineage>
        <taxon>Bacteria</taxon>
        <taxon>Bacillati</taxon>
        <taxon>Actinomycetota</taxon>
        <taxon>Actinomycetes</taxon>
        <taxon>Kitasatosporales</taxon>
        <taxon>Streptomycetaceae</taxon>
        <taxon>Streptomyces</taxon>
    </lineage>
</organism>
<sequence>MSADRAEPRVLLLTCGPLDGPETPGTELARELLLTVPDVEYAWFRRWWGRARNAGDAPGGQSVSVVSREGAPSAAVRLQILAAAALSARRAGLVHAVLPVGPGFAAFSRLWPRVAGSRPVLHTVPAAVDPAALAGCRPLGRTVALSEATAQQLTKAGFGPVRVVNPSVRLDLWPVRRRQERTPPMVLAIGDGGTEEAMLSAGVAARAGADFQLVLALAEDGPGGAEGPRPPEDLLRGIAAREGLLDMEVLRHVGDLPGLLAAADVLLYVPRRMTGRADVPPMVLRALATGRPVILSDLPQFSALSDTVLRTPAADPHHTGHLLRQLLDRPWWWDRVAERGRATADARFGAGRSAAAYTRLYRELLG</sequence>
<evidence type="ECO:0000313" key="1">
    <source>
        <dbReference type="EMBL" id="QNP66994.1"/>
    </source>
</evidence>
<name>A0A7H0I2H8_9ACTN</name>
<keyword evidence="1" id="KW-0808">Transferase</keyword>
<dbReference type="Gene3D" id="3.40.50.2000">
    <property type="entry name" value="Glycogen Phosphorylase B"/>
    <property type="match status" value="1"/>
</dbReference>
<dbReference type="Proteomes" id="UP000516230">
    <property type="component" value="Chromosome"/>
</dbReference>
<protein>
    <submittedName>
        <fullName evidence="1">Glycosyltransferase</fullName>
    </submittedName>
</protein>
<dbReference type="RefSeq" id="WP_187744047.1">
    <property type="nucleotide sequence ID" value="NZ_CP060825.1"/>
</dbReference>
<evidence type="ECO:0000313" key="2">
    <source>
        <dbReference type="Proteomes" id="UP000516230"/>
    </source>
</evidence>
<dbReference type="AlphaFoldDB" id="A0A7H0I2H8"/>
<reference evidence="1 2" key="1">
    <citation type="submission" date="2020-08" db="EMBL/GenBank/DDBJ databases">
        <title>A novel species.</title>
        <authorList>
            <person name="Gao J."/>
        </authorList>
    </citation>
    <scope>NUCLEOTIDE SEQUENCE [LARGE SCALE GENOMIC DNA]</scope>
    <source>
        <strain evidence="1 2">CRPJ-33</strain>
    </source>
</reference>